<dbReference type="Gene3D" id="3.30.2020.40">
    <property type="entry name" value="Uncharacterised protein PF10387, DUF2442"/>
    <property type="match status" value="1"/>
</dbReference>
<reference evidence="1 2" key="1">
    <citation type="submission" date="2022-06" db="EMBL/GenBank/DDBJ databases">
        <title>Runella sp. S5 genome sequencing.</title>
        <authorList>
            <person name="Park S."/>
        </authorList>
    </citation>
    <scope>NUCLEOTIDE SEQUENCE [LARGE SCALE GENOMIC DNA]</scope>
    <source>
        <strain evidence="1 2">S5</strain>
    </source>
</reference>
<protein>
    <submittedName>
        <fullName evidence="1">DUF2442 domain-containing protein</fullName>
    </submittedName>
</protein>
<evidence type="ECO:0000313" key="1">
    <source>
        <dbReference type="EMBL" id="MCP1385334.1"/>
    </source>
</evidence>
<keyword evidence="2" id="KW-1185">Reference proteome</keyword>
<dbReference type="EMBL" id="JAMZEL010000012">
    <property type="protein sequence ID" value="MCP1385334.1"/>
    <property type="molecule type" value="Genomic_DNA"/>
</dbReference>
<organism evidence="1 2">
    <name type="scientific">Runella salmonicolor</name>
    <dbReference type="NCBI Taxonomy" id="2950278"/>
    <lineage>
        <taxon>Bacteria</taxon>
        <taxon>Pseudomonadati</taxon>
        <taxon>Bacteroidota</taxon>
        <taxon>Cytophagia</taxon>
        <taxon>Cytophagales</taxon>
        <taxon>Spirosomataceae</taxon>
        <taxon>Runella</taxon>
    </lineage>
</organism>
<accession>A0ABT1FUB1</accession>
<dbReference type="RefSeq" id="WP_253531717.1">
    <property type="nucleotide sequence ID" value="NZ_JAMZEL010000012.1"/>
</dbReference>
<evidence type="ECO:0000313" key="2">
    <source>
        <dbReference type="Proteomes" id="UP001204772"/>
    </source>
</evidence>
<gene>
    <name evidence="1" type="ORF">NCI00_23045</name>
</gene>
<proteinExistence type="predicted"/>
<name>A0ABT1FUB1_9BACT</name>
<sequence>MTHLQGYIGIQPTIKKIGFTPQGKMSVELLDGRKIVTPLTPFPSIEKLSAQQRKAWQIIDGVMFSFVDCDEVYHVSQLLGKNE</sequence>
<comment type="caution">
    <text evidence="1">The sequence shown here is derived from an EMBL/GenBank/DDBJ whole genome shotgun (WGS) entry which is preliminary data.</text>
</comment>
<dbReference type="Proteomes" id="UP001204772">
    <property type="component" value="Unassembled WGS sequence"/>
</dbReference>